<dbReference type="AlphaFoldDB" id="A0A2N3YML5"/>
<evidence type="ECO:0000313" key="1">
    <source>
        <dbReference type="EMBL" id="PKW28100.1"/>
    </source>
</evidence>
<protein>
    <submittedName>
        <fullName evidence="1">Formate dehydrogenase subunit delta</fullName>
    </submittedName>
</protein>
<proteinExistence type="predicted"/>
<evidence type="ECO:0000313" key="2">
    <source>
        <dbReference type="Proteomes" id="UP000233781"/>
    </source>
</evidence>
<dbReference type="InterPro" id="IPR021074">
    <property type="entry name" value="Formate_DH_dsu"/>
</dbReference>
<dbReference type="EMBL" id="PJNE01000001">
    <property type="protein sequence ID" value="PKW28100.1"/>
    <property type="molecule type" value="Genomic_DNA"/>
</dbReference>
<comment type="caution">
    <text evidence="1">The sequence shown here is derived from an EMBL/GenBank/DDBJ whole genome shotgun (WGS) entry which is preliminary data.</text>
</comment>
<dbReference type="Pfam" id="PF11390">
    <property type="entry name" value="FdsD"/>
    <property type="match status" value="1"/>
</dbReference>
<accession>A0A2N3YML5</accession>
<sequence length="85" mass="9367">MSGDLPPVARLGHDLVRNFEALPPEKAAAEIATHIRKFWEPRMRRELLAHIRLGDAPVDPLLVRAAEDLVEGDVDHAEVKEPSGG</sequence>
<dbReference type="RefSeq" id="WP_101396546.1">
    <property type="nucleotide sequence ID" value="NZ_PJNE01000001.1"/>
</dbReference>
<dbReference type="Proteomes" id="UP000233781">
    <property type="component" value="Unassembled WGS sequence"/>
</dbReference>
<gene>
    <name evidence="1" type="ORF">ATL31_2956</name>
</gene>
<reference evidence="1 2" key="1">
    <citation type="submission" date="2017-12" db="EMBL/GenBank/DDBJ databases">
        <title>Sequencing the genomes of 1000 Actinobacteria strains.</title>
        <authorList>
            <person name="Klenk H.-P."/>
        </authorList>
    </citation>
    <scope>NUCLEOTIDE SEQUENCE [LARGE SCALE GENOMIC DNA]</scope>
    <source>
        <strain evidence="1 2">DSM 12806</strain>
    </source>
</reference>
<dbReference type="OrthoDB" id="7409377at2"/>
<organism evidence="1 2">
    <name type="scientific">Phycicoccus duodecadis</name>
    <dbReference type="NCBI Taxonomy" id="173053"/>
    <lineage>
        <taxon>Bacteria</taxon>
        <taxon>Bacillati</taxon>
        <taxon>Actinomycetota</taxon>
        <taxon>Actinomycetes</taxon>
        <taxon>Micrococcales</taxon>
        <taxon>Intrasporangiaceae</taxon>
        <taxon>Phycicoccus</taxon>
    </lineage>
</organism>
<keyword evidence="2" id="KW-1185">Reference proteome</keyword>
<name>A0A2N3YML5_9MICO</name>